<dbReference type="PRINTS" id="PR00094">
    <property type="entry name" value="ADENYLTKNASE"/>
</dbReference>
<organism evidence="5 6">
    <name type="scientific">Xylaria arbuscula</name>
    <dbReference type="NCBI Taxonomy" id="114810"/>
    <lineage>
        <taxon>Eukaryota</taxon>
        <taxon>Fungi</taxon>
        <taxon>Dikarya</taxon>
        <taxon>Ascomycota</taxon>
        <taxon>Pezizomycotina</taxon>
        <taxon>Sordariomycetes</taxon>
        <taxon>Xylariomycetidae</taxon>
        <taxon>Xylariales</taxon>
        <taxon>Xylariaceae</taxon>
        <taxon>Xylaria</taxon>
    </lineage>
</organism>
<dbReference type="SUPFAM" id="SSF52540">
    <property type="entry name" value="P-loop containing nucleoside triphosphate hydrolases"/>
    <property type="match status" value="2"/>
</dbReference>
<dbReference type="Gene3D" id="3.40.50.300">
    <property type="entry name" value="P-loop containing nucleotide triphosphate hydrolases"/>
    <property type="match status" value="2"/>
</dbReference>
<evidence type="ECO:0000256" key="4">
    <source>
        <dbReference type="RuleBase" id="RU003330"/>
    </source>
</evidence>
<evidence type="ECO:0000313" key="5">
    <source>
        <dbReference type="EMBL" id="KAJ3577819.1"/>
    </source>
</evidence>
<evidence type="ECO:0000256" key="3">
    <source>
        <dbReference type="ARBA" id="ARBA00022777"/>
    </source>
</evidence>
<accession>A0A9W8NJM4</accession>
<dbReference type="VEuPathDB" id="FungiDB:F4678DRAFT_467906"/>
<comment type="similarity">
    <text evidence="4">Belongs to the adenylate kinase family.</text>
</comment>
<keyword evidence="1 4" id="KW-0808">Transferase</keyword>
<reference evidence="5" key="1">
    <citation type="submission" date="2022-07" db="EMBL/GenBank/DDBJ databases">
        <title>Genome Sequence of Xylaria arbuscula.</title>
        <authorList>
            <person name="Buettner E."/>
        </authorList>
    </citation>
    <scope>NUCLEOTIDE SEQUENCE</scope>
    <source>
        <strain evidence="5">VT107</strain>
    </source>
</reference>
<gene>
    <name evidence="5" type="ORF">NPX13_g2748</name>
</gene>
<sequence length="359" mass="40749">MESTMRSADRRIIFVLGPPGSGKGTACKQAVQLLKRPEHHHVSVGDLARQLCHPEARSISEDIDPVKISDCLRQNKLLPASLLVPIIKSAIYHPDSNPEDTWLIDGFPRNMEQLLAFEEMIGAPTKVIVLDCSRETAQSRYLSRARELMDDEARFETRFNDYVDNMEGIEPHYKAMGNFELVFELRCLTYKFTPELFTMADNQQPLNFKYIFVIGPPGSGKCTVCDGAVALFAEPRFIHLSAGEAARSHVKLHPTNVMGLLYQPEKPEAERERDLLASKDLATILKTRMINEPGYYRYLNNPIWLISGFPRTLEQMLNFEEIIPGDGDKKRCLMEFTLKLPLKKGGWTWKLGAELPIPD</sequence>
<dbReference type="GO" id="GO:0006139">
    <property type="term" value="P:nucleobase-containing compound metabolic process"/>
    <property type="evidence" value="ECO:0007669"/>
    <property type="project" value="InterPro"/>
</dbReference>
<keyword evidence="2" id="KW-0547">Nucleotide-binding</keyword>
<proteinExistence type="inferred from homology"/>
<evidence type="ECO:0000256" key="2">
    <source>
        <dbReference type="ARBA" id="ARBA00022741"/>
    </source>
</evidence>
<comment type="caution">
    <text evidence="5">The sequence shown here is derived from an EMBL/GenBank/DDBJ whole genome shotgun (WGS) entry which is preliminary data.</text>
</comment>
<dbReference type="GO" id="GO:0005524">
    <property type="term" value="F:ATP binding"/>
    <property type="evidence" value="ECO:0007669"/>
    <property type="project" value="InterPro"/>
</dbReference>
<dbReference type="CDD" id="cd01428">
    <property type="entry name" value="ADK"/>
    <property type="match status" value="1"/>
</dbReference>
<dbReference type="PROSITE" id="PS00113">
    <property type="entry name" value="ADENYLATE_KINASE"/>
    <property type="match status" value="1"/>
</dbReference>
<dbReference type="GO" id="GO:0019205">
    <property type="term" value="F:nucleobase-containing compound kinase activity"/>
    <property type="evidence" value="ECO:0007669"/>
    <property type="project" value="InterPro"/>
</dbReference>
<dbReference type="Proteomes" id="UP001148614">
    <property type="component" value="Unassembled WGS sequence"/>
</dbReference>
<evidence type="ECO:0000313" key="6">
    <source>
        <dbReference type="Proteomes" id="UP001148614"/>
    </source>
</evidence>
<protein>
    <recommendedName>
        <fullName evidence="7">Adenylate kinase</fullName>
    </recommendedName>
</protein>
<keyword evidence="6" id="KW-1185">Reference proteome</keyword>
<dbReference type="InterPro" id="IPR000850">
    <property type="entry name" value="Adenylat/UMP-CMP_kin"/>
</dbReference>
<evidence type="ECO:0008006" key="7">
    <source>
        <dbReference type="Google" id="ProtNLM"/>
    </source>
</evidence>
<dbReference type="EMBL" id="JANPWZ010000305">
    <property type="protein sequence ID" value="KAJ3577819.1"/>
    <property type="molecule type" value="Genomic_DNA"/>
</dbReference>
<evidence type="ECO:0000256" key="1">
    <source>
        <dbReference type="ARBA" id="ARBA00022679"/>
    </source>
</evidence>
<dbReference type="Pfam" id="PF00406">
    <property type="entry name" value="ADK"/>
    <property type="match status" value="2"/>
</dbReference>
<dbReference type="InterPro" id="IPR033690">
    <property type="entry name" value="Adenylat_kinase_CS"/>
</dbReference>
<keyword evidence="3 4" id="KW-0418">Kinase</keyword>
<dbReference type="PANTHER" id="PTHR23359">
    <property type="entry name" value="NUCLEOTIDE KINASE"/>
    <property type="match status" value="1"/>
</dbReference>
<name>A0A9W8NJM4_9PEZI</name>
<dbReference type="InterPro" id="IPR027417">
    <property type="entry name" value="P-loop_NTPase"/>
</dbReference>
<dbReference type="AlphaFoldDB" id="A0A9W8NJM4"/>